<evidence type="ECO:0000313" key="4">
    <source>
        <dbReference type="EMBL" id="KAH0628879.1"/>
    </source>
</evidence>
<dbReference type="InterPro" id="IPR051743">
    <property type="entry name" value="TAFA_chemokine-like"/>
</dbReference>
<reference evidence="4 5" key="1">
    <citation type="journal article" date="2022" name="Gigascience">
        <title>A chromosome-level genome assembly and annotation of the desert horned lizard, Phrynosoma platyrhinos, provides insight into chromosomal rearrangements among reptiles.</title>
        <authorList>
            <person name="Koochekian N."/>
            <person name="Ascanio A."/>
            <person name="Farleigh K."/>
            <person name="Card D.C."/>
            <person name="Schield D.R."/>
            <person name="Castoe T.A."/>
            <person name="Jezkova T."/>
        </authorList>
    </citation>
    <scope>NUCLEOTIDE SEQUENCE [LARGE SCALE GENOMIC DNA]</scope>
    <source>
        <strain evidence="4">NK-2021</strain>
    </source>
</reference>
<sequence length="162" mass="18087">MSITRSATMCHSAPIILVCIALLCQGICAQHFPIHSQQHHHEQYWYQTAVDQIPVISGGTCKVIAVRRCCNRNHIEERSQTIQCSCLPGKVAGTTRGKPSCVDMVKTDVSFYFAASIVTGKWWCDMEPCLVGEECKALPDNSGWMCSLGNRVKTTKIHPRHR</sequence>
<organism evidence="4 5">
    <name type="scientific">Phrynosoma platyrhinos</name>
    <name type="common">Desert horned lizard</name>
    <dbReference type="NCBI Taxonomy" id="52577"/>
    <lineage>
        <taxon>Eukaryota</taxon>
        <taxon>Metazoa</taxon>
        <taxon>Chordata</taxon>
        <taxon>Craniata</taxon>
        <taxon>Vertebrata</taxon>
        <taxon>Euteleostomi</taxon>
        <taxon>Lepidosauria</taxon>
        <taxon>Squamata</taxon>
        <taxon>Bifurcata</taxon>
        <taxon>Unidentata</taxon>
        <taxon>Episquamata</taxon>
        <taxon>Toxicofera</taxon>
        <taxon>Iguania</taxon>
        <taxon>Phrynosomatidae</taxon>
        <taxon>Phrynosomatinae</taxon>
        <taxon>Phrynosoma</taxon>
    </lineage>
</organism>
<evidence type="ECO:0000256" key="1">
    <source>
        <dbReference type="ARBA" id="ARBA00006101"/>
    </source>
</evidence>
<comment type="caution">
    <text evidence="4">The sequence shown here is derived from an EMBL/GenBank/DDBJ whole genome shotgun (WGS) entry which is preliminary data.</text>
</comment>
<dbReference type="Proteomes" id="UP000826234">
    <property type="component" value="Unassembled WGS sequence"/>
</dbReference>
<comment type="similarity">
    <text evidence="1">Belongs to the TAFA family.</text>
</comment>
<dbReference type="PANTHER" id="PTHR31770">
    <property type="entry name" value="CHEMOKINE-LIKE PROTEIN TAFA FAMILY MEMBER"/>
    <property type="match status" value="1"/>
</dbReference>
<evidence type="ECO:0000256" key="2">
    <source>
        <dbReference type="ARBA" id="ARBA00022729"/>
    </source>
</evidence>
<name>A0ABQ7THB3_PHRPL</name>
<accession>A0ABQ7THB3</accession>
<evidence type="ECO:0000256" key="3">
    <source>
        <dbReference type="SAM" id="SignalP"/>
    </source>
</evidence>
<feature type="chain" id="PRO_5045673098" evidence="3">
    <location>
        <begin position="30"/>
        <end position="162"/>
    </location>
</feature>
<dbReference type="InterPro" id="IPR020350">
    <property type="entry name" value="Chemokine-like_TAFA"/>
</dbReference>
<protein>
    <submittedName>
        <fullName evidence="4">Uncharacterized protein</fullName>
    </submittedName>
</protein>
<feature type="signal peptide" evidence="3">
    <location>
        <begin position="1"/>
        <end position="29"/>
    </location>
</feature>
<evidence type="ECO:0000313" key="5">
    <source>
        <dbReference type="Proteomes" id="UP000826234"/>
    </source>
</evidence>
<dbReference type="Pfam" id="PF12020">
    <property type="entry name" value="TAFA"/>
    <property type="match status" value="1"/>
</dbReference>
<keyword evidence="2 3" id="KW-0732">Signal</keyword>
<dbReference type="PANTHER" id="PTHR31770:SF2">
    <property type="entry name" value="CHEMOKINE-LIKE PROTEIN TAFA-1"/>
    <property type="match status" value="1"/>
</dbReference>
<dbReference type="EMBL" id="JAIPUX010000439">
    <property type="protein sequence ID" value="KAH0628879.1"/>
    <property type="molecule type" value="Genomic_DNA"/>
</dbReference>
<gene>
    <name evidence="4" type="ORF">JD844_010491</name>
</gene>
<proteinExistence type="inferred from homology"/>
<keyword evidence="5" id="KW-1185">Reference proteome</keyword>